<dbReference type="PANTHER" id="PTHR30385">
    <property type="entry name" value="SIGMA FACTOR F FLAGELLAR"/>
    <property type="match status" value="1"/>
</dbReference>
<dbReference type="PIRSF" id="PIRSF000770">
    <property type="entry name" value="RNA_pol_sigma-SigE/K"/>
    <property type="match status" value="1"/>
</dbReference>
<dbReference type="EMBL" id="PEBX01000003">
    <property type="protein sequence ID" value="PTQ57701.1"/>
    <property type="molecule type" value="Genomic_DNA"/>
</dbReference>
<dbReference type="Gene3D" id="1.10.1740.10">
    <property type="match status" value="1"/>
</dbReference>
<gene>
    <name evidence="6" type="ORF">BSOLF_0896</name>
</gene>
<evidence type="ECO:0000313" key="6">
    <source>
        <dbReference type="EMBL" id="PTQ57701.1"/>
    </source>
</evidence>
<dbReference type="InterPro" id="IPR007630">
    <property type="entry name" value="RNA_pol_sigma70_r4"/>
</dbReference>
<keyword evidence="6" id="KW-0969">Cilium</keyword>
<dbReference type="GO" id="GO:0006352">
    <property type="term" value="P:DNA-templated transcription initiation"/>
    <property type="evidence" value="ECO:0007669"/>
    <property type="project" value="InterPro"/>
</dbReference>
<protein>
    <submittedName>
        <fullName evidence="6">RNA polymerase sigma factor for flagellar operon</fullName>
    </submittedName>
</protein>
<keyword evidence="3" id="KW-0238">DNA-binding</keyword>
<reference evidence="7" key="1">
    <citation type="journal article" date="2018" name="Sci. Rep.">
        <title>Lignite coal burning seam in the remote Altai Mountains harbors a hydrogen-driven thermophilic microbial community.</title>
        <authorList>
            <person name="Kadnikov V.V."/>
            <person name="Mardanov A.V."/>
            <person name="Ivasenko D.A."/>
            <person name="Antsiferov D.V."/>
            <person name="Beletsky A.V."/>
            <person name="Karnachuk O.V."/>
            <person name="Ravin N.V."/>
        </authorList>
    </citation>
    <scope>NUCLEOTIDE SEQUENCE [LARGE SCALE GENOMIC DNA]</scope>
</reference>
<proteinExistence type="predicted"/>
<dbReference type="SUPFAM" id="SSF88659">
    <property type="entry name" value="Sigma3 and sigma4 domains of RNA polymerase sigma factors"/>
    <property type="match status" value="2"/>
</dbReference>
<dbReference type="Gene3D" id="1.20.140.160">
    <property type="match status" value="1"/>
</dbReference>
<accession>A0A2R6Y4V2</accession>
<evidence type="ECO:0000256" key="2">
    <source>
        <dbReference type="ARBA" id="ARBA00023082"/>
    </source>
</evidence>
<dbReference type="PRINTS" id="PR00046">
    <property type="entry name" value="SIGMA70FCT"/>
</dbReference>
<dbReference type="NCBIfam" id="TIGR02479">
    <property type="entry name" value="FliA_WhiG"/>
    <property type="match status" value="1"/>
</dbReference>
<evidence type="ECO:0000259" key="5">
    <source>
        <dbReference type="PROSITE" id="PS00716"/>
    </source>
</evidence>
<dbReference type="Pfam" id="PF04545">
    <property type="entry name" value="Sigma70_r4"/>
    <property type="match status" value="1"/>
</dbReference>
<dbReference type="Pfam" id="PF04542">
    <property type="entry name" value="Sigma70_r2"/>
    <property type="match status" value="1"/>
</dbReference>
<organism evidence="6 7">
    <name type="scientific">Candidatus Carbonibacillus altaicus</name>
    <dbReference type="NCBI Taxonomy" id="2163959"/>
    <lineage>
        <taxon>Bacteria</taxon>
        <taxon>Bacillati</taxon>
        <taxon>Bacillota</taxon>
        <taxon>Bacilli</taxon>
        <taxon>Bacillales</taxon>
        <taxon>Candidatus Carbonibacillus</taxon>
    </lineage>
</organism>
<dbReference type="CDD" id="cd06171">
    <property type="entry name" value="Sigma70_r4"/>
    <property type="match status" value="1"/>
</dbReference>
<feature type="domain" description="RNA polymerase sigma-70" evidence="5">
    <location>
        <begin position="215"/>
        <end position="241"/>
    </location>
</feature>
<dbReference type="InterPro" id="IPR014284">
    <property type="entry name" value="RNA_pol_sigma-70_dom"/>
</dbReference>
<evidence type="ECO:0000256" key="4">
    <source>
        <dbReference type="ARBA" id="ARBA00023163"/>
    </source>
</evidence>
<keyword evidence="1" id="KW-0805">Transcription regulation</keyword>
<dbReference type="InterPro" id="IPR000943">
    <property type="entry name" value="RNA_pol_sigma70"/>
</dbReference>
<dbReference type="InterPro" id="IPR013324">
    <property type="entry name" value="RNA_pol_sigma_r3/r4-like"/>
</dbReference>
<name>A0A2R6Y4V2_9BACL</name>
<dbReference type="NCBIfam" id="TIGR02937">
    <property type="entry name" value="sigma70-ECF"/>
    <property type="match status" value="1"/>
</dbReference>
<keyword evidence="2" id="KW-0731">Sigma factor</keyword>
<dbReference type="GO" id="GO:0003899">
    <property type="term" value="F:DNA-directed RNA polymerase activity"/>
    <property type="evidence" value="ECO:0007669"/>
    <property type="project" value="InterPro"/>
</dbReference>
<evidence type="ECO:0000256" key="1">
    <source>
        <dbReference type="ARBA" id="ARBA00023015"/>
    </source>
</evidence>
<sequence length="253" mass="28946">MLVQRQHDLWQAYLKEPTRDIEALLLKSYEPLAKKIVSRMMATLPAAVSREDLLSFAMEGLFQAIRRFDPGRGLKFETYATWRIRGAIYDGLREHDPFSRSLRNKQKRIEQAQAELEQKMMGPVSTPALSAYMGVSQEEVERTMEALSAWHSPNHSGGDTEVRPPFLEDQVDPAALHPEEETFRRALKSLLAQAIEGLTEKEKLVLSLFYYEGLTFAEVAQVLALSPSRISQLHTRALHKLRPFLRPWITDEA</sequence>
<dbReference type="InterPro" id="IPR007627">
    <property type="entry name" value="RNA_pol_sigma70_r2"/>
</dbReference>
<dbReference type="InterPro" id="IPR012845">
    <property type="entry name" value="RNA_pol_sigma_FliA_WhiG"/>
</dbReference>
<comment type="caution">
    <text evidence="6">The sequence shown here is derived from an EMBL/GenBank/DDBJ whole genome shotgun (WGS) entry which is preliminary data.</text>
</comment>
<dbReference type="GO" id="GO:0003677">
    <property type="term" value="F:DNA binding"/>
    <property type="evidence" value="ECO:0007669"/>
    <property type="project" value="UniProtKB-KW"/>
</dbReference>
<dbReference type="AlphaFoldDB" id="A0A2R6Y4V2"/>
<dbReference type="PROSITE" id="PS00716">
    <property type="entry name" value="SIGMA70_2"/>
    <property type="match status" value="1"/>
</dbReference>
<dbReference type="GO" id="GO:0016987">
    <property type="term" value="F:sigma factor activity"/>
    <property type="evidence" value="ECO:0007669"/>
    <property type="project" value="UniProtKB-KW"/>
</dbReference>
<keyword evidence="6" id="KW-0282">Flagellum</keyword>
<keyword evidence="4" id="KW-0804">Transcription</keyword>
<evidence type="ECO:0000256" key="3">
    <source>
        <dbReference type="ARBA" id="ARBA00023125"/>
    </source>
</evidence>
<keyword evidence="6" id="KW-0966">Cell projection</keyword>
<dbReference type="InterPro" id="IPR013325">
    <property type="entry name" value="RNA_pol_sigma_r2"/>
</dbReference>
<dbReference type="Proteomes" id="UP000244338">
    <property type="component" value="Unassembled WGS sequence"/>
</dbReference>
<evidence type="ECO:0000313" key="7">
    <source>
        <dbReference type="Proteomes" id="UP000244338"/>
    </source>
</evidence>
<dbReference type="SUPFAM" id="SSF88946">
    <property type="entry name" value="Sigma2 domain of RNA polymerase sigma factors"/>
    <property type="match status" value="1"/>
</dbReference>
<dbReference type="PANTHER" id="PTHR30385:SF7">
    <property type="entry name" value="RNA POLYMERASE SIGMA FACTOR FLIA"/>
    <property type="match status" value="1"/>
</dbReference>